<comment type="caution">
    <text evidence="1">The sequence shown here is derived from an EMBL/GenBank/DDBJ whole genome shotgun (WGS) entry which is preliminary data.</text>
</comment>
<evidence type="ECO:0000313" key="2">
    <source>
        <dbReference type="Proteomes" id="UP000299102"/>
    </source>
</evidence>
<accession>A0A4C1VJN8</accession>
<reference evidence="1 2" key="1">
    <citation type="journal article" date="2019" name="Commun. Biol.">
        <title>The bagworm genome reveals a unique fibroin gene that provides high tensile strength.</title>
        <authorList>
            <person name="Kono N."/>
            <person name="Nakamura H."/>
            <person name="Ohtoshi R."/>
            <person name="Tomita M."/>
            <person name="Numata K."/>
            <person name="Arakawa K."/>
        </authorList>
    </citation>
    <scope>NUCLEOTIDE SEQUENCE [LARGE SCALE GENOMIC DNA]</scope>
</reference>
<gene>
    <name evidence="1" type="ORF">EVAR_95408_1</name>
</gene>
<dbReference type="AlphaFoldDB" id="A0A4C1VJN8"/>
<evidence type="ECO:0000313" key="1">
    <source>
        <dbReference type="EMBL" id="GBP38507.1"/>
    </source>
</evidence>
<name>A0A4C1VJN8_EUMVA</name>
<protein>
    <submittedName>
        <fullName evidence="1">Uncharacterized protein</fullName>
    </submittedName>
</protein>
<keyword evidence="2" id="KW-1185">Reference proteome</keyword>
<dbReference type="EMBL" id="BGZK01000350">
    <property type="protein sequence ID" value="GBP38507.1"/>
    <property type="molecule type" value="Genomic_DNA"/>
</dbReference>
<proteinExistence type="predicted"/>
<organism evidence="1 2">
    <name type="scientific">Eumeta variegata</name>
    <name type="common">Bagworm moth</name>
    <name type="synonym">Eumeta japonica</name>
    <dbReference type="NCBI Taxonomy" id="151549"/>
    <lineage>
        <taxon>Eukaryota</taxon>
        <taxon>Metazoa</taxon>
        <taxon>Ecdysozoa</taxon>
        <taxon>Arthropoda</taxon>
        <taxon>Hexapoda</taxon>
        <taxon>Insecta</taxon>
        <taxon>Pterygota</taxon>
        <taxon>Neoptera</taxon>
        <taxon>Endopterygota</taxon>
        <taxon>Lepidoptera</taxon>
        <taxon>Glossata</taxon>
        <taxon>Ditrysia</taxon>
        <taxon>Tineoidea</taxon>
        <taxon>Psychidae</taxon>
        <taxon>Oiketicinae</taxon>
        <taxon>Eumeta</taxon>
    </lineage>
</organism>
<sequence>MNTKEISTRNPFCYRLKPVSSGRRTRAPQPRTVVALFGQAARAVVDREESASFEMQRDFQFQGCRRALISKKREIDTNDLLIKCGRTKLAMTTTFV</sequence>
<dbReference type="Proteomes" id="UP000299102">
    <property type="component" value="Unassembled WGS sequence"/>
</dbReference>